<proteinExistence type="predicted"/>
<comment type="catalytic activity">
    <reaction evidence="2">
        <text>2,5-diamino-6-hydroxy-4-(5-phosphoribosylamino)-pyrimidine + H2O = 2,5,6-triamino-4-hydroxypyrimidine + D-ribose 5-phosphate</text>
        <dbReference type="Rhea" id="RHEA:23436"/>
        <dbReference type="ChEBI" id="CHEBI:15377"/>
        <dbReference type="ChEBI" id="CHEBI:58614"/>
        <dbReference type="ChEBI" id="CHEBI:78346"/>
        <dbReference type="ChEBI" id="CHEBI:137796"/>
    </reaction>
</comment>
<dbReference type="RefSeq" id="WP_235016003.1">
    <property type="nucleotide sequence ID" value="NZ_FUZZ01000004.1"/>
</dbReference>
<keyword evidence="5" id="KW-1185">Reference proteome</keyword>
<dbReference type="CDD" id="cd15457">
    <property type="entry name" value="NADAR"/>
    <property type="match status" value="1"/>
</dbReference>
<feature type="domain" description="NADAR" evidence="3">
    <location>
        <begin position="44"/>
        <end position="203"/>
    </location>
</feature>
<reference evidence="4 5" key="1">
    <citation type="submission" date="2017-02" db="EMBL/GenBank/DDBJ databases">
        <authorList>
            <person name="Peterson S.W."/>
        </authorList>
    </citation>
    <scope>NUCLEOTIDE SEQUENCE [LARGE SCALE GENOMIC DNA]</scope>
    <source>
        <strain evidence="4 5">DSM 18108</strain>
    </source>
</reference>
<dbReference type="NCBIfam" id="TIGR02464">
    <property type="entry name" value="ribofla_fusion"/>
    <property type="match status" value="1"/>
</dbReference>
<dbReference type="STRING" id="393003.SAMN05660461_4734"/>
<dbReference type="EMBL" id="FUZZ01000004">
    <property type="protein sequence ID" value="SKD08857.1"/>
    <property type="molecule type" value="Genomic_DNA"/>
</dbReference>
<protein>
    <recommendedName>
        <fullName evidence="3">NADAR domain-containing protein</fullName>
    </recommendedName>
</protein>
<dbReference type="Proteomes" id="UP000190166">
    <property type="component" value="Unassembled WGS sequence"/>
</dbReference>
<dbReference type="SUPFAM" id="SSF143990">
    <property type="entry name" value="YbiA-like"/>
    <property type="match status" value="1"/>
</dbReference>
<gene>
    <name evidence="4" type="ORF">SAMN05660461_4734</name>
</gene>
<accession>A0A1T5P8C4</accession>
<organism evidence="4 5">
    <name type="scientific">Chitinophaga ginsengisegetis</name>
    <dbReference type="NCBI Taxonomy" id="393003"/>
    <lineage>
        <taxon>Bacteria</taxon>
        <taxon>Pseudomonadati</taxon>
        <taxon>Bacteroidota</taxon>
        <taxon>Chitinophagia</taxon>
        <taxon>Chitinophagales</taxon>
        <taxon>Chitinophagaceae</taxon>
        <taxon>Chitinophaga</taxon>
    </lineage>
</organism>
<dbReference type="InterPro" id="IPR037238">
    <property type="entry name" value="YbiA-like_sf"/>
</dbReference>
<evidence type="ECO:0000259" key="3">
    <source>
        <dbReference type="Pfam" id="PF08719"/>
    </source>
</evidence>
<sequence length="203" mass="23413">MNKNKRMAIAHETLDININSLTMKYDNNWLIAKYQSKEKIKFIFFWGHKPSADGSVTQSCFSQWWHAPFTVDGITYKTAEHWMMAGKARLFNDDVTLQKILLVNTPDEAKKLGRQVKNFDAAAWDTNKFDLVVNGNLHKFSQHPALKTFLLNTHDRILVEASPMDRIWGIGMAASNEHVENPLQWRGHNLLGYALMVVRDQLK</sequence>
<dbReference type="InterPro" id="IPR012816">
    <property type="entry name" value="NADAR"/>
</dbReference>
<dbReference type="Gene3D" id="1.10.357.40">
    <property type="entry name" value="YbiA-like"/>
    <property type="match status" value="1"/>
</dbReference>
<name>A0A1T5P8C4_9BACT</name>
<dbReference type="AlphaFoldDB" id="A0A1T5P8C4"/>
<comment type="catalytic activity">
    <reaction evidence="1">
        <text>5-amino-6-(5-phospho-D-ribosylamino)uracil + H2O = 5,6-diaminouracil + D-ribose 5-phosphate</text>
        <dbReference type="Rhea" id="RHEA:55020"/>
        <dbReference type="ChEBI" id="CHEBI:15377"/>
        <dbReference type="ChEBI" id="CHEBI:46252"/>
        <dbReference type="ChEBI" id="CHEBI:58453"/>
        <dbReference type="ChEBI" id="CHEBI:78346"/>
    </reaction>
</comment>
<evidence type="ECO:0000313" key="5">
    <source>
        <dbReference type="Proteomes" id="UP000190166"/>
    </source>
</evidence>
<dbReference type="Pfam" id="PF08719">
    <property type="entry name" value="NADAR"/>
    <property type="match status" value="1"/>
</dbReference>
<evidence type="ECO:0000256" key="1">
    <source>
        <dbReference type="ARBA" id="ARBA00000022"/>
    </source>
</evidence>
<evidence type="ECO:0000313" key="4">
    <source>
        <dbReference type="EMBL" id="SKD08857.1"/>
    </source>
</evidence>
<evidence type="ECO:0000256" key="2">
    <source>
        <dbReference type="ARBA" id="ARBA00000751"/>
    </source>
</evidence>